<evidence type="ECO:0000313" key="1">
    <source>
        <dbReference type="EMBL" id="MBB6565564.1"/>
    </source>
</evidence>
<comment type="caution">
    <text evidence="2">The sequence shown here is derived from an EMBL/GenBank/DDBJ whole genome shotgun (WGS) entry which is preliminary data.</text>
</comment>
<evidence type="ECO:0008006" key="5">
    <source>
        <dbReference type="Google" id="ProtNLM"/>
    </source>
</evidence>
<dbReference type="EMBL" id="JABJRC010000003">
    <property type="protein sequence ID" value="NOL41829.1"/>
    <property type="molecule type" value="Genomic_DNA"/>
</dbReference>
<accession>A0A7Y4L036</accession>
<reference evidence="1 4" key="2">
    <citation type="submission" date="2020-08" db="EMBL/GenBank/DDBJ databases">
        <title>Sequencing the genomes of 1000 actinobacteria strains.</title>
        <authorList>
            <person name="Klenk H.-P."/>
        </authorList>
    </citation>
    <scope>NUCLEOTIDE SEQUENCE [LARGE SCALE GENOMIC DNA]</scope>
    <source>
        <strain evidence="1 4">DSM 15626</strain>
    </source>
</reference>
<proteinExistence type="predicted"/>
<evidence type="ECO:0000313" key="2">
    <source>
        <dbReference type="EMBL" id="NOL41829.1"/>
    </source>
</evidence>
<reference evidence="2 3" key="1">
    <citation type="submission" date="2020-05" db="EMBL/GenBank/DDBJ databases">
        <title>Genome sequence of Kribbella sandramycini ATCC 39419.</title>
        <authorList>
            <person name="Maclea K.S."/>
            <person name="Fair J.L."/>
        </authorList>
    </citation>
    <scope>NUCLEOTIDE SEQUENCE [LARGE SCALE GENOMIC DNA]</scope>
    <source>
        <strain evidence="2 3">ATCC 39419</strain>
    </source>
</reference>
<name>A0A7Y4L036_9ACTN</name>
<dbReference type="EMBL" id="JACHKF010000001">
    <property type="protein sequence ID" value="MBB6565564.1"/>
    <property type="molecule type" value="Genomic_DNA"/>
</dbReference>
<dbReference type="Proteomes" id="UP000553957">
    <property type="component" value="Unassembled WGS sequence"/>
</dbReference>
<evidence type="ECO:0000313" key="4">
    <source>
        <dbReference type="Proteomes" id="UP000553957"/>
    </source>
</evidence>
<gene>
    <name evidence="1" type="ORF">HNR71_001201</name>
    <name evidence="2" type="ORF">HPO96_16395</name>
</gene>
<evidence type="ECO:0000313" key="3">
    <source>
        <dbReference type="Proteomes" id="UP000534306"/>
    </source>
</evidence>
<sequence>MKLYRPATILVGILFVLIGGLTRLATPEHVFDEQNIMISKGTIGEPLQFGKEASITVVRVKLVKGVLEPTASSSEKPIETDGIFVAVEWQTSRGPEKPDTPIATLTSDSDAVFSPIAMIYSGIEFGAAGFTVSGSIVFEVDPTELQGLTLDVRPQQFWNVLNRKVSVDLGIPSEESAQKLIDNAAEEYVLPRSETRVSS</sequence>
<dbReference type="RefSeq" id="WP_171674303.1">
    <property type="nucleotide sequence ID" value="NZ_BAAAGT010000001.1"/>
</dbReference>
<dbReference type="Proteomes" id="UP000534306">
    <property type="component" value="Unassembled WGS sequence"/>
</dbReference>
<organism evidence="2 3">
    <name type="scientific">Kribbella sandramycini</name>
    <dbReference type="NCBI Taxonomy" id="60450"/>
    <lineage>
        <taxon>Bacteria</taxon>
        <taxon>Bacillati</taxon>
        <taxon>Actinomycetota</taxon>
        <taxon>Actinomycetes</taxon>
        <taxon>Propionibacteriales</taxon>
        <taxon>Kribbellaceae</taxon>
        <taxon>Kribbella</taxon>
    </lineage>
</organism>
<protein>
    <recommendedName>
        <fullName evidence="5">DUF4352 domain-containing protein</fullName>
    </recommendedName>
</protein>
<dbReference type="AlphaFoldDB" id="A0A7Y4L036"/>
<keyword evidence="3" id="KW-1185">Reference proteome</keyword>